<gene>
    <name evidence="1" type="ORF">JNE38_29055</name>
</gene>
<evidence type="ECO:0000313" key="1">
    <source>
        <dbReference type="EMBL" id="QRG67434.1"/>
    </source>
</evidence>
<accession>A0ABX7FP36</accession>
<name>A0ABX7FP36_BRECH</name>
<evidence type="ECO:0000313" key="2">
    <source>
        <dbReference type="Proteomes" id="UP000596248"/>
    </source>
</evidence>
<dbReference type="Proteomes" id="UP000596248">
    <property type="component" value="Chromosome"/>
</dbReference>
<proteinExistence type="predicted"/>
<reference evidence="1 2" key="1">
    <citation type="submission" date="2021-01" db="EMBL/GenBank/DDBJ databases">
        <title>Identification of strong promoters based on the transcriptome of Brevibacillus choshinensis.</title>
        <authorList>
            <person name="Yao D."/>
            <person name="Zhang K."/>
            <person name="Wu J."/>
        </authorList>
    </citation>
    <scope>NUCLEOTIDE SEQUENCE [LARGE SCALE GENOMIC DNA]</scope>
    <source>
        <strain evidence="1 2">HPD31-SP3</strain>
    </source>
</reference>
<sequence>MSEEPRVQGTNDDHYVKHGGVHFRTHVSPQEINNFIRKLPAGKRESLFEVLDQLDQAGLITVINDHVFTDGNGVIAGGEQQSASDENRGTTFF</sequence>
<dbReference type="EMBL" id="CP069127">
    <property type="protein sequence ID" value="QRG67434.1"/>
    <property type="molecule type" value="Genomic_DNA"/>
</dbReference>
<organism evidence="1 2">
    <name type="scientific">Brevibacillus choshinensis</name>
    <dbReference type="NCBI Taxonomy" id="54911"/>
    <lineage>
        <taxon>Bacteria</taxon>
        <taxon>Bacillati</taxon>
        <taxon>Bacillota</taxon>
        <taxon>Bacilli</taxon>
        <taxon>Bacillales</taxon>
        <taxon>Paenibacillaceae</taxon>
        <taxon>Brevibacillus</taxon>
    </lineage>
</organism>
<dbReference type="RefSeq" id="WP_203354489.1">
    <property type="nucleotide sequence ID" value="NZ_CP069127.1"/>
</dbReference>
<protein>
    <submittedName>
        <fullName evidence="1">Uncharacterized protein</fullName>
    </submittedName>
</protein>
<keyword evidence="2" id="KW-1185">Reference proteome</keyword>